<feature type="domain" description="THIF-type NAD/FAD binding fold" evidence="1">
    <location>
        <begin position="10"/>
        <end position="157"/>
    </location>
</feature>
<organism evidence="2 3">
    <name type="scientific">Insulibacter thermoxylanivorax</name>
    <dbReference type="NCBI Taxonomy" id="2749268"/>
    <lineage>
        <taxon>Bacteria</taxon>
        <taxon>Bacillati</taxon>
        <taxon>Bacillota</taxon>
        <taxon>Bacilli</taxon>
        <taxon>Bacillales</taxon>
        <taxon>Paenibacillaceae</taxon>
        <taxon>Insulibacter</taxon>
    </lineage>
</organism>
<dbReference type="GO" id="GO:0061503">
    <property type="term" value="F:tRNA threonylcarbamoyladenosine dehydratase"/>
    <property type="evidence" value="ECO:0007669"/>
    <property type="project" value="TreeGrafter"/>
</dbReference>
<evidence type="ECO:0000313" key="2">
    <source>
        <dbReference type="EMBL" id="GFR38906.1"/>
    </source>
</evidence>
<dbReference type="CDD" id="cd00755">
    <property type="entry name" value="YgdL_like"/>
    <property type="match status" value="1"/>
</dbReference>
<protein>
    <submittedName>
        <fullName evidence="2">tRNA threonylcarbamoyladenosine dehydratase</fullName>
    </submittedName>
</protein>
<dbReference type="SUPFAM" id="SSF69572">
    <property type="entry name" value="Activating enzymes of the ubiquitin-like proteins"/>
    <property type="match status" value="1"/>
</dbReference>
<dbReference type="AlphaFoldDB" id="A0A916QDT8"/>
<gene>
    <name evidence="2" type="ORF">PRECH8_22020</name>
</gene>
<keyword evidence="3" id="KW-1185">Reference proteome</keyword>
<dbReference type="PANTHER" id="PTHR43267:SF1">
    <property type="entry name" value="TRNA THREONYLCARBAMOYLADENOSINE DEHYDRATASE"/>
    <property type="match status" value="1"/>
</dbReference>
<dbReference type="EMBL" id="BMAQ01000030">
    <property type="protein sequence ID" value="GFR38906.1"/>
    <property type="molecule type" value="Genomic_DNA"/>
</dbReference>
<dbReference type="Gene3D" id="3.40.50.720">
    <property type="entry name" value="NAD(P)-binding Rossmann-like Domain"/>
    <property type="match status" value="1"/>
</dbReference>
<reference evidence="2" key="1">
    <citation type="submission" date="2020-08" db="EMBL/GenBank/DDBJ databases">
        <authorList>
            <person name="Uke A."/>
            <person name="Chhe C."/>
            <person name="Baramee S."/>
            <person name="Kosugi A."/>
        </authorList>
    </citation>
    <scope>NUCLEOTIDE SEQUENCE</scope>
    <source>
        <strain evidence="2">DA-C8</strain>
    </source>
</reference>
<dbReference type="Proteomes" id="UP000654993">
    <property type="component" value="Unassembled WGS sequence"/>
</dbReference>
<evidence type="ECO:0000313" key="3">
    <source>
        <dbReference type="Proteomes" id="UP000654993"/>
    </source>
</evidence>
<dbReference type="PANTHER" id="PTHR43267">
    <property type="entry name" value="TRNA THREONYLCARBAMOYLADENOSINE DEHYDRATASE"/>
    <property type="match status" value="1"/>
</dbReference>
<reference evidence="2" key="2">
    <citation type="journal article" date="2021" name="Data Brief">
        <title>Draft genome sequence data of the facultative, thermophilic, xylanolytic bacterium Paenibacillus sp. strain DA-C8.</title>
        <authorList>
            <person name="Chhe C."/>
            <person name="Uke A."/>
            <person name="Baramee S."/>
            <person name="Ungkulpasvich U."/>
            <person name="Tachaapaikoon C."/>
            <person name="Pason P."/>
            <person name="Waeonukul R."/>
            <person name="Ratanakhanokchai K."/>
            <person name="Kosugi A."/>
        </authorList>
    </citation>
    <scope>NUCLEOTIDE SEQUENCE</scope>
    <source>
        <strain evidence="2">DA-C8</strain>
    </source>
</reference>
<dbReference type="InterPro" id="IPR035985">
    <property type="entry name" value="Ubiquitin-activating_enz"/>
</dbReference>
<evidence type="ECO:0000259" key="1">
    <source>
        <dbReference type="Pfam" id="PF00899"/>
    </source>
</evidence>
<accession>A0A916QDT8</accession>
<comment type="caution">
    <text evidence="2">The sequence shown here is derived from an EMBL/GenBank/DDBJ whole genome shotgun (WGS) entry which is preliminary data.</text>
</comment>
<sequence>MLHQFSRTELAIGPEGIEVMKNSTIAVLGVGGVGSIAVEALARGGIGRIIMIDKDVVDITNINRQIPALLTTIGQPKTDVMKERLKLINPECDAVSLKMFYTEETYEKLFEYDLDYVIDASDTITYKIHLIKQCLERKIPIISCMGAANKMDPTKFRVADISETRMDPIARVVRQKLRKAGISKGVKVVYSEEPPVKQREDVTQRIVPEHAPEIRKAQQPPASNSFVPPVAGLIMVSVVVNDLLAKHGIVVERHT</sequence>
<dbReference type="InterPro" id="IPR045886">
    <property type="entry name" value="ThiF/MoeB/HesA"/>
</dbReference>
<dbReference type="GO" id="GO:0061504">
    <property type="term" value="P:cyclic threonylcarbamoyladenosine biosynthetic process"/>
    <property type="evidence" value="ECO:0007669"/>
    <property type="project" value="TreeGrafter"/>
</dbReference>
<dbReference type="InterPro" id="IPR000594">
    <property type="entry name" value="ThiF_NAD_FAD-bd"/>
</dbReference>
<dbReference type="RefSeq" id="WP_200967122.1">
    <property type="nucleotide sequence ID" value="NZ_BMAQ01000030.1"/>
</dbReference>
<dbReference type="Pfam" id="PF00899">
    <property type="entry name" value="ThiF"/>
    <property type="match status" value="1"/>
</dbReference>
<dbReference type="GO" id="GO:0008641">
    <property type="term" value="F:ubiquitin-like modifier activating enzyme activity"/>
    <property type="evidence" value="ECO:0007669"/>
    <property type="project" value="InterPro"/>
</dbReference>
<name>A0A916QDT8_9BACL</name>
<dbReference type="FunFam" id="3.40.50.720:FF:000141">
    <property type="entry name" value="tRNA threonylcarbamoyladenosine dehydratase"/>
    <property type="match status" value="1"/>
</dbReference>
<proteinExistence type="predicted"/>